<evidence type="ECO:0000313" key="4">
    <source>
        <dbReference type="Proteomes" id="UP001177212"/>
    </source>
</evidence>
<feature type="compositionally biased region" description="Polar residues" evidence="1">
    <location>
        <begin position="74"/>
        <end position="83"/>
    </location>
</feature>
<feature type="non-terminal residue" evidence="3">
    <location>
        <position position="104"/>
    </location>
</feature>
<evidence type="ECO:0000256" key="1">
    <source>
        <dbReference type="SAM" id="MobiDB-lite"/>
    </source>
</evidence>
<keyword evidence="2" id="KW-0812">Transmembrane</keyword>
<feature type="non-terminal residue" evidence="3">
    <location>
        <position position="1"/>
    </location>
</feature>
<dbReference type="RefSeq" id="WP_419775948.1">
    <property type="nucleotide sequence ID" value="NZ_JAUYVT010000068.1"/>
</dbReference>
<feature type="transmembrane region" description="Helical" evidence="2">
    <location>
        <begin position="21"/>
        <end position="49"/>
    </location>
</feature>
<protein>
    <submittedName>
        <fullName evidence="3">Uncharacterized protein</fullName>
    </submittedName>
</protein>
<dbReference type="EMBL" id="JAUYVT010000068">
    <property type="protein sequence ID" value="MDP2567149.1"/>
    <property type="molecule type" value="Genomic_DNA"/>
</dbReference>
<feature type="region of interest" description="Disordered" evidence="1">
    <location>
        <begin position="74"/>
        <end position="104"/>
    </location>
</feature>
<proteinExistence type="predicted"/>
<name>A0ABT9FKF7_9GAMM</name>
<evidence type="ECO:0000313" key="3">
    <source>
        <dbReference type="EMBL" id="MDP2567149.1"/>
    </source>
</evidence>
<sequence>MRVAFYSFKTFPQSFLFIKTFFLPYLFFKSFFFFVFLFLFVVLFVFFSLEEIEGNFFVCSFFTLFPILSTPSLHPNSPSQTALDTALLQPHPPTPAPPPPPPPP</sequence>
<reference evidence="3" key="1">
    <citation type="submission" date="2023-07" db="EMBL/GenBank/DDBJ databases">
        <title>Genome content predicts the carbon catabolic preferences of heterotrophic bacteria.</title>
        <authorList>
            <person name="Gralka M."/>
        </authorList>
    </citation>
    <scope>NUCLEOTIDE SEQUENCE</scope>
    <source>
        <strain evidence="3">4G09</strain>
    </source>
</reference>
<accession>A0ABT9FKF7</accession>
<gene>
    <name evidence="3" type="ORF">Q8W34_21190</name>
</gene>
<dbReference type="Proteomes" id="UP001177212">
    <property type="component" value="Unassembled WGS sequence"/>
</dbReference>
<evidence type="ECO:0000256" key="2">
    <source>
        <dbReference type="SAM" id="Phobius"/>
    </source>
</evidence>
<comment type="caution">
    <text evidence="3">The sequence shown here is derived from an EMBL/GenBank/DDBJ whole genome shotgun (WGS) entry which is preliminary data.</text>
</comment>
<feature type="transmembrane region" description="Helical" evidence="2">
    <location>
        <begin position="55"/>
        <end position="73"/>
    </location>
</feature>
<keyword evidence="4" id="KW-1185">Reference proteome</keyword>
<keyword evidence="2" id="KW-0472">Membrane</keyword>
<keyword evidence="2" id="KW-1133">Transmembrane helix</keyword>
<organism evidence="3 4">
    <name type="scientific">Pseudoalteromonas marina</name>
    <dbReference type="NCBI Taxonomy" id="267375"/>
    <lineage>
        <taxon>Bacteria</taxon>
        <taxon>Pseudomonadati</taxon>
        <taxon>Pseudomonadota</taxon>
        <taxon>Gammaproteobacteria</taxon>
        <taxon>Alteromonadales</taxon>
        <taxon>Pseudoalteromonadaceae</taxon>
        <taxon>Pseudoalteromonas</taxon>
    </lineage>
</organism>
<feature type="compositionally biased region" description="Pro residues" evidence="1">
    <location>
        <begin position="90"/>
        <end position="104"/>
    </location>
</feature>